<dbReference type="InterPro" id="IPR036237">
    <property type="entry name" value="Xyl_isomerase-like_sf"/>
</dbReference>
<comment type="caution">
    <text evidence="1">The sequence shown here is derived from an EMBL/GenBank/DDBJ whole genome shotgun (WGS) entry which is preliminary data.</text>
</comment>
<sequence length="360" mass="41800">MNKFWGGSAKKMLGHCLAVGIFISEEGSDVWTEEEKKESWANLEKALAWLTKQAEEYGVTVQFETHCPNWEEDIVLEKIPGYEDYDPEETKVVVNEIASQLGYDDITAMYHGIKEEYEGYNIHFMFFANADDRAHMSSVDVADEIRLLEYNMLYRAPGEPIDSFTFAHESLHAYSAMDLYNVYQTKQGAASEKIAKKRFESEVMLVDTGEGIEKSELSEFTAFLVGWHDDPKSWYAAMVQPHDEEAFAEFLKNHQHFDESGNVIIEEEEEVLRYSFEEGTIVRYTINGSEDLIHWRRFDAEGEEEYGYWESYTDENYYCLTDKNSAEELAIPFEGGMALIKYSPDQEYEDWLEVSEEEEE</sequence>
<name>A0A4R9LWV5_9LEPT</name>
<evidence type="ECO:0000313" key="2">
    <source>
        <dbReference type="Proteomes" id="UP000298058"/>
    </source>
</evidence>
<accession>A0A4R9LWV5</accession>
<dbReference type="AlphaFoldDB" id="A0A4R9LWV5"/>
<evidence type="ECO:0000313" key="1">
    <source>
        <dbReference type="EMBL" id="TGN18774.1"/>
    </source>
</evidence>
<dbReference type="Proteomes" id="UP000298058">
    <property type="component" value="Unassembled WGS sequence"/>
</dbReference>
<gene>
    <name evidence="1" type="ORF">EHS15_15515</name>
</gene>
<proteinExistence type="predicted"/>
<dbReference type="OrthoDB" id="1251710at2"/>
<reference evidence="1" key="1">
    <citation type="journal article" date="2019" name="PLoS Negl. Trop. Dis.">
        <title>Revisiting the worldwide diversity of Leptospira species in the environment.</title>
        <authorList>
            <person name="Vincent A.T."/>
            <person name="Schiettekatte O."/>
            <person name="Bourhy P."/>
            <person name="Veyrier F.J."/>
            <person name="Picardeau M."/>
        </authorList>
    </citation>
    <scope>NUCLEOTIDE SEQUENCE [LARGE SCALE GENOMIC DNA]</scope>
    <source>
        <strain evidence="1">201300427</strain>
    </source>
</reference>
<dbReference type="EMBL" id="RQHW01000047">
    <property type="protein sequence ID" value="TGN18774.1"/>
    <property type="molecule type" value="Genomic_DNA"/>
</dbReference>
<keyword evidence="2" id="KW-1185">Reference proteome</keyword>
<dbReference type="RefSeq" id="WP_135761456.1">
    <property type="nucleotide sequence ID" value="NZ_RQHW01000047.1"/>
</dbReference>
<dbReference type="SUPFAM" id="SSF51658">
    <property type="entry name" value="Xylose isomerase-like"/>
    <property type="match status" value="1"/>
</dbReference>
<protein>
    <submittedName>
        <fullName evidence="1">Uncharacterized protein</fullName>
    </submittedName>
</protein>
<organism evidence="1 2">
    <name type="scientific">Leptospira idonii</name>
    <dbReference type="NCBI Taxonomy" id="1193500"/>
    <lineage>
        <taxon>Bacteria</taxon>
        <taxon>Pseudomonadati</taxon>
        <taxon>Spirochaetota</taxon>
        <taxon>Spirochaetia</taxon>
        <taxon>Leptospirales</taxon>
        <taxon>Leptospiraceae</taxon>
        <taxon>Leptospira</taxon>
    </lineage>
</organism>